<dbReference type="Proteomes" id="UP000190162">
    <property type="component" value="Unassembled WGS sequence"/>
</dbReference>
<sequence length="113" mass="12586">MTATEQILKHQIDNDYFEGKQPDFIAGLAQRAVDSGYSSLSEKQRNTLTPHLTQACYGVTNPGGYHNECAATLEGSVLVDAYEQEAYRGGLLCPDCIQETEGYEAEWEKFSRD</sequence>
<reference evidence="2" key="1">
    <citation type="submission" date="2017-02" db="EMBL/GenBank/DDBJ databases">
        <authorList>
            <person name="Varghese N."/>
            <person name="Submissions S."/>
        </authorList>
    </citation>
    <scope>NUCLEOTIDE SEQUENCE [LARGE SCALE GENOMIC DNA]</scope>
    <source>
        <strain evidence="2">DSM 22720</strain>
    </source>
</reference>
<organism evidence="1 2">
    <name type="scientific">Enterovibrio nigricans DSM 22720</name>
    <dbReference type="NCBI Taxonomy" id="1121868"/>
    <lineage>
        <taxon>Bacteria</taxon>
        <taxon>Pseudomonadati</taxon>
        <taxon>Pseudomonadota</taxon>
        <taxon>Gammaproteobacteria</taxon>
        <taxon>Vibrionales</taxon>
        <taxon>Vibrionaceae</taxon>
        <taxon>Enterovibrio</taxon>
    </lineage>
</organism>
<dbReference type="EMBL" id="FUXU01000226">
    <property type="protein sequence ID" value="SKA76687.1"/>
    <property type="molecule type" value="Genomic_DNA"/>
</dbReference>
<proteinExistence type="predicted"/>
<dbReference type="OrthoDB" id="7061481at2"/>
<evidence type="ECO:0000313" key="1">
    <source>
        <dbReference type="EMBL" id="SKA76687.1"/>
    </source>
</evidence>
<accession>A0A1T4WHK2</accession>
<keyword evidence="2" id="KW-1185">Reference proteome</keyword>
<dbReference type="RefSeq" id="WP_078754860.1">
    <property type="nucleotide sequence ID" value="NZ_FUXU01000226.1"/>
</dbReference>
<evidence type="ECO:0000313" key="2">
    <source>
        <dbReference type="Proteomes" id="UP000190162"/>
    </source>
</evidence>
<gene>
    <name evidence="1" type="ORF">SAMN02745132_04936</name>
</gene>
<dbReference type="AlphaFoldDB" id="A0A1T4WHK2"/>
<name>A0A1T4WHK2_9GAMM</name>
<protein>
    <submittedName>
        <fullName evidence="1">Uncharacterized protein</fullName>
    </submittedName>
</protein>